<feature type="domain" description="RagB/SusD" evidence="7">
    <location>
        <begin position="320"/>
        <end position="536"/>
    </location>
</feature>
<evidence type="ECO:0000259" key="8">
    <source>
        <dbReference type="Pfam" id="PF14322"/>
    </source>
</evidence>
<keyword evidence="4" id="KW-0472">Membrane</keyword>
<organism evidence="9 10">
    <name type="scientific">Parapedobacter pyrenivorans</name>
    <dbReference type="NCBI Taxonomy" id="1305674"/>
    <lineage>
        <taxon>Bacteria</taxon>
        <taxon>Pseudomonadati</taxon>
        <taxon>Bacteroidota</taxon>
        <taxon>Sphingobacteriia</taxon>
        <taxon>Sphingobacteriales</taxon>
        <taxon>Sphingobacteriaceae</taxon>
        <taxon>Parapedobacter</taxon>
    </lineage>
</organism>
<gene>
    <name evidence="9" type="ORF">GCM10007415_04950</name>
</gene>
<dbReference type="GO" id="GO:0009279">
    <property type="term" value="C:cell outer membrane"/>
    <property type="evidence" value="ECO:0007669"/>
    <property type="project" value="UniProtKB-SubCell"/>
</dbReference>
<comment type="subcellular location">
    <subcellularLocation>
        <location evidence="1">Cell outer membrane</location>
    </subcellularLocation>
</comment>
<keyword evidence="10" id="KW-1185">Reference proteome</keyword>
<protein>
    <recommendedName>
        <fullName evidence="11">Starch-binding associating with outer membrane</fullName>
    </recommendedName>
</protein>
<dbReference type="Proteomes" id="UP000660862">
    <property type="component" value="Unassembled WGS sequence"/>
</dbReference>
<dbReference type="Gene3D" id="1.25.40.390">
    <property type="match status" value="1"/>
</dbReference>
<keyword evidence="5" id="KW-0998">Cell outer membrane</keyword>
<dbReference type="AlphaFoldDB" id="A0A917M466"/>
<comment type="similarity">
    <text evidence="2">Belongs to the SusD family.</text>
</comment>
<reference evidence="9" key="2">
    <citation type="submission" date="2020-09" db="EMBL/GenBank/DDBJ databases">
        <authorList>
            <person name="Sun Q."/>
            <person name="Zhou Y."/>
        </authorList>
    </citation>
    <scope>NUCLEOTIDE SEQUENCE</scope>
    <source>
        <strain evidence="9">CGMCC 1.12195</strain>
    </source>
</reference>
<evidence type="ECO:0000256" key="6">
    <source>
        <dbReference type="SAM" id="SignalP"/>
    </source>
</evidence>
<keyword evidence="3 6" id="KW-0732">Signal</keyword>
<reference evidence="9" key="1">
    <citation type="journal article" date="2014" name="Int. J. Syst. Evol. Microbiol.">
        <title>Complete genome sequence of Corynebacterium casei LMG S-19264T (=DSM 44701T), isolated from a smear-ripened cheese.</title>
        <authorList>
            <consortium name="US DOE Joint Genome Institute (JGI-PGF)"/>
            <person name="Walter F."/>
            <person name="Albersmeier A."/>
            <person name="Kalinowski J."/>
            <person name="Ruckert C."/>
        </authorList>
    </citation>
    <scope>NUCLEOTIDE SEQUENCE</scope>
    <source>
        <strain evidence="9">CGMCC 1.12195</strain>
    </source>
</reference>
<name>A0A917M466_9SPHI</name>
<evidence type="ECO:0000256" key="2">
    <source>
        <dbReference type="ARBA" id="ARBA00006275"/>
    </source>
</evidence>
<feature type="signal peptide" evidence="6">
    <location>
        <begin position="1"/>
        <end position="20"/>
    </location>
</feature>
<dbReference type="Pfam" id="PF14322">
    <property type="entry name" value="SusD-like_3"/>
    <property type="match status" value="1"/>
</dbReference>
<dbReference type="EMBL" id="BMER01000001">
    <property type="protein sequence ID" value="GGG76205.1"/>
    <property type="molecule type" value="Genomic_DNA"/>
</dbReference>
<evidence type="ECO:0000313" key="10">
    <source>
        <dbReference type="Proteomes" id="UP000660862"/>
    </source>
</evidence>
<evidence type="ECO:0000256" key="5">
    <source>
        <dbReference type="ARBA" id="ARBA00023237"/>
    </source>
</evidence>
<dbReference type="Pfam" id="PF07980">
    <property type="entry name" value="SusD_RagB"/>
    <property type="match status" value="1"/>
</dbReference>
<evidence type="ECO:0000259" key="7">
    <source>
        <dbReference type="Pfam" id="PF07980"/>
    </source>
</evidence>
<dbReference type="InterPro" id="IPR033985">
    <property type="entry name" value="SusD-like_N"/>
</dbReference>
<dbReference type="SUPFAM" id="SSF48452">
    <property type="entry name" value="TPR-like"/>
    <property type="match status" value="1"/>
</dbReference>
<evidence type="ECO:0000256" key="4">
    <source>
        <dbReference type="ARBA" id="ARBA00023136"/>
    </source>
</evidence>
<evidence type="ECO:0000313" key="9">
    <source>
        <dbReference type="EMBL" id="GGG76205.1"/>
    </source>
</evidence>
<feature type="domain" description="SusD-like N-terminal" evidence="8">
    <location>
        <begin position="97"/>
        <end position="229"/>
    </location>
</feature>
<sequence length="536" mass="59789">MKMKTKIVAYGSLLAVTLGAGISSCTNLDEEVYSEVLASSFKPTERDLPYILAPIYAPFRGSMLGWHGYFDLQEESADAVVTPVRPNGWDDGGTYRRMHQHNWTSEQSQPNNAWGMAFSSISRCNMTIMQIEDGTLTLPEDVAAAALVELRAVRALAYYFLLDNHGNVPIVTDYRDDSLPEQNTRQEVYDFILSELATVLPDLTEEVSPNTYGRMTKWAARALLAKIYLNAEVYTGTPQWDKVIEEADIIIGSELFALDANYSDVFTYTNQNSGEIIFAVPYDEIYGQGASLHMKTLDPLSRLVYGMSAGPWGGNCAVPQFIDTYDPDDTRLQDTWIQGPQYHASTGEEVINYVKEVSEIARDGGVPSNAGFRVGKYKIKQGATNNLDNDFPLFRYGDVLMMKAEALLRKGDANGAAALVTEVRQRAFKDNPEKAAVTGADLLKGSTYQYGWQNPDGTVDEVNGGADIKFGRFLDELGWEFAAEARRRQDLIRFGVFQTKSWFNHRPHAQAQTRTLFPIPFAELSKNPKLEPNPGY</sequence>
<dbReference type="InterPro" id="IPR012944">
    <property type="entry name" value="SusD_RagB_dom"/>
</dbReference>
<evidence type="ECO:0008006" key="11">
    <source>
        <dbReference type="Google" id="ProtNLM"/>
    </source>
</evidence>
<evidence type="ECO:0000256" key="3">
    <source>
        <dbReference type="ARBA" id="ARBA00022729"/>
    </source>
</evidence>
<feature type="chain" id="PRO_5038127538" description="Starch-binding associating with outer membrane" evidence="6">
    <location>
        <begin position="21"/>
        <end position="536"/>
    </location>
</feature>
<dbReference type="PROSITE" id="PS51257">
    <property type="entry name" value="PROKAR_LIPOPROTEIN"/>
    <property type="match status" value="1"/>
</dbReference>
<accession>A0A917M466</accession>
<dbReference type="InterPro" id="IPR011990">
    <property type="entry name" value="TPR-like_helical_dom_sf"/>
</dbReference>
<comment type="caution">
    <text evidence="9">The sequence shown here is derived from an EMBL/GenBank/DDBJ whole genome shotgun (WGS) entry which is preliminary data.</text>
</comment>
<evidence type="ECO:0000256" key="1">
    <source>
        <dbReference type="ARBA" id="ARBA00004442"/>
    </source>
</evidence>
<proteinExistence type="inferred from homology"/>